<proteinExistence type="inferred from homology"/>
<dbReference type="Gene3D" id="3.20.20.100">
    <property type="entry name" value="NADP-dependent oxidoreductase domain"/>
    <property type="match status" value="1"/>
</dbReference>
<keyword evidence="2" id="KW-0560">Oxidoreductase</keyword>
<name>A0AAW5B0K6_9BACI</name>
<dbReference type="PROSITE" id="PS00798">
    <property type="entry name" value="ALDOKETO_REDUCTASE_1"/>
    <property type="match status" value="1"/>
</dbReference>
<comment type="similarity">
    <text evidence="1">Belongs to the aldo/keto reductase family.</text>
</comment>
<keyword evidence="8" id="KW-1185">Reference proteome</keyword>
<evidence type="ECO:0000259" key="6">
    <source>
        <dbReference type="Pfam" id="PF00248"/>
    </source>
</evidence>
<evidence type="ECO:0000313" key="8">
    <source>
        <dbReference type="Proteomes" id="UP001199631"/>
    </source>
</evidence>
<dbReference type="PANTHER" id="PTHR43827:SF1">
    <property type="entry name" value="2,5-DIKETO-D-GLUCONIC ACID REDUCTASE"/>
    <property type="match status" value="1"/>
</dbReference>
<dbReference type="PIRSF" id="PIRSF000097">
    <property type="entry name" value="AKR"/>
    <property type="match status" value="1"/>
</dbReference>
<dbReference type="InterPro" id="IPR020471">
    <property type="entry name" value="AKR"/>
</dbReference>
<comment type="caution">
    <text evidence="7">The sequence shown here is derived from an EMBL/GenBank/DDBJ whole genome shotgun (WGS) entry which is preliminary data.</text>
</comment>
<dbReference type="PROSITE" id="PS00062">
    <property type="entry name" value="ALDOKETO_REDUCTASE_2"/>
    <property type="match status" value="1"/>
</dbReference>
<feature type="binding site" evidence="4">
    <location>
        <position position="115"/>
    </location>
    <ligand>
        <name>substrate</name>
    </ligand>
</feature>
<dbReference type="Pfam" id="PF00248">
    <property type="entry name" value="Aldo_ket_red"/>
    <property type="match status" value="1"/>
</dbReference>
<dbReference type="InterPro" id="IPR036812">
    <property type="entry name" value="NAD(P)_OxRdtase_dom_sf"/>
</dbReference>
<evidence type="ECO:0000256" key="2">
    <source>
        <dbReference type="ARBA" id="ARBA00023002"/>
    </source>
</evidence>
<evidence type="ECO:0000256" key="3">
    <source>
        <dbReference type="PIRSR" id="PIRSR000097-1"/>
    </source>
</evidence>
<dbReference type="AlphaFoldDB" id="A0AAW5B0K6"/>
<evidence type="ECO:0000256" key="5">
    <source>
        <dbReference type="PIRSR" id="PIRSR000097-3"/>
    </source>
</evidence>
<dbReference type="PROSITE" id="PS00063">
    <property type="entry name" value="ALDOKETO_REDUCTASE_3"/>
    <property type="match status" value="1"/>
</dbReference>
<dbReference type="SUPFAM" id="SSF51430">
    <property type="entry name" value="NAD(P)-linked oxidoreductase"/>
    <property type="match status" value="1"/>
</dbReference>
<dbReference type="RefSeq" id="WP_238017537.1">
    <property type="nucleotide sequence ID" value="NZ_JAIFZM010000001.1"/>
</dbReference>
<dbReference type="FunFam" id="3.20.20.100:FF:000015">
    <property type="entry name" value="Oxidoreductase, aldo/keto reductase family"/>
    <property type="match status" value="1"/>
</dbReference>
<dbReference type="PRINTS" id="PR00069">
    <property type="entry name" value="ALDKETRDTASE"/>
</dbReference>
<feature type="site" description="Lowers pKa of active site Tyr" evidence="5">
    <location>
        <position position="82"/>
    </location>
</feature>
<evidence type="ECO:0000256" key="1">
    <source>
        <dbReference type="ARBA" id="ARBA00007905"/>
    </source>
</evidence>
<gene>
    <name evidence="7" type="ORF">K3T81_00805</name>
</gene>
<accession>A0AAW5B0K6</accession>
<evidence type="ECO:0000313" key="7">
    <source>
        <dbReference type="EMBL" id="MCG3417673.1"/>
    </source>
</evidence>
<dbReference type="GO" id="GO:0016491">
    <property type="term" value="F:oxidoreductase activity"/>
    <property type="evidence" value="ECO:0007669"/>
    <property type="project" value="UniProtKB-KW"/>
</dbReference>
<dbReference type="Proteomes" id="UP001199631">
    <property type="component" value="Unassembled WGS sequence"/>
</dbReference>
<evidence type="ECO:0000256" key="4">
    <source>
        <dbReference type="PIRSR" id="PIRSR000097-2"/>
    </source>
</evidence>
<sequence length="279" mass="31470">MENLQSKLTLQNDVELPWLGLGVFKVEEGPELVQAVKAAIKNGYRLIDTAAIYGNEAGVGQGIQEGLQETAISREELFITSKVWNDGLSYDETISAFHESLEKLGLDYLDLYLIHWPGVDQYKEAWRALEDLYKQGLIRAIGVSNFQVHHLEDLAKVSEVKPMINQVEHHPKLTQGELRRYSKENAIQLQAWSPLMQGQLLDHPLLQEIAVKHGKSVAQVIIRWDLQSGIATIPKSTKERRIIANGDVFDFKLSGKDMESINALNENLRVGPDPDTFNF</sequence>
<feature type="domain" description="NADP-dependent oxidoreductase" evidence="6">
    <location>
        <begin position="30"/>
        <end position="266"/>
    </location>
</feature>
<dbReference type="InterPro" id="IPR018170">
    <property type="entry name" value="Aldo/ket_reductase_CS"/>
</dbReference>
<dbReference type="EMBL" id="JAIFZM010000001">
    <property type="protein sequence ID" value="MCG3417673.1"/>
    <property type="molecule type" value="Genomic_DNA"/>
</dbReference>
<dbReference type="PANTHER" id="PTHR43827">
    <property type="entry name" value="2,5-DIKETO-D-GLUCONIC ACID REDUCTASE"/>
    <property type="match status" value="1"/>
</dbReference>
<reference evidence="7 8" key="1">
    <citation type="journal article" date="2022" name="Evol. Bioinform. Online">
        <title>Draft Genome Sequence of Oceanobacillus jordanicus Strain GSFE11, a Halotolerant Plant Growth-Promoting Bacterial Endophyte Isolated From the Jordan Valley.</title>
        <authorList>
            <person name="Alhindi T."/>
            <person name="Albdaiwi R."/>
        </authorList>
    </citation>
    <scope>NUCLEOTIDE SEQUENCE [LARGE SCALE GENOMIC DNA]</scope>
    <source>
        <strain evidence="7 8">GSFE11</strain>
    </source>
</reference>
<protein>
    <submittedName>
        <fullName evidence="7">Aldo/keto reductase</fullName>
    </submittedName>
</protein>
<feature type="active site" description="Proton donor" evidence="3">
    <location>
        <position position="53"/>
    </location>
</feature>
<organism evidence="7 8">
    <name type="scientific">Oceanobacillus jordanicus</name>
    <dbReference type="NCBI Taxonomy" id="2867266"/>
    <lineage>
        <taxon>Bacteria</taxon>
        <taxon>Bacillati</taxon>
        <taxon>Bacillota</taxon>
        <taxon>Bacilli</taxon>
        <taxon>Bacillales</taxon>
        <taxon>Bacillaceae</taxon>
        <taxon>Oceanobacillus</taxon>
    </lineage>
</organism>
<dbReference type="InterPro" id="IPR023210">
    <property type="entry name" value="NADP_OxRdtase_dom"/>
</dbReference>